<dbReference type="PANTHER" id="PTHR47237:SF1">
    <property type="entry name" value="SLL0310 PROTEIN"/>
    <property type="match status" value="1"/>
</dbReference>
<evidence type="ECO:0000313" key="2">
    <source>
        <dbReference type="EMBL" id="OHS97560.1"/>
    </source>
</evidence>
<dbReference type="VEuPathDB" id="TrichDB:TRFO_36214"/>
<organism evidence="2 3">
    <name type="scientific">Tritrichomonas foetus</name>
    <dbReference type="NCBI Taxonomy" id="1144522"/>
    <lineage>
        <taxon>Eukaryota</taxon>
        <taxon>Metamonada</taxon>
        <taxon>Parabasalia</taxon>
        <taxon>Tritrichomonadida</taxon>
        <taxon>Tritrichomonadidae</taxon>
        <taxon>Tritrichomonas</taxon>
    </lineage>
</organism>
<dbReference type="SUPFAM" id="SSF55729">
    <property type="entry name" value="Acyl-CoA N-acyltransferases (Nat)"/>
    <property type="match status" value="1"/>
</dbReference>
<dbReference type="Proteomes" id="UP000179807">
    <property type="component" value="Unassembled WGS sequence"/>
</dbReference>
<evidence type="ECO:0000259" key="1">
    <source>
        <dbReference type="PROSITE" id="PS51186"/>
    </source>
</evidence>
<dbReference type="Pfam" id="PF00583">
    <property type="entry name" value="Acetyltransf_1"/>
    <property type="match status" value="1"/>
</dbReference>
<dbReference type="PANTHER" id="PTHR47237">
    <property type="entry name" value="SLL0310 PROTEIN"/>
    <property type="match status" value="1"/>
</dbReference>
<dbReference type="GeneID" id="94845396"/>
<dbReference type="InterPro" id="IPR052729">
    <property type="entry name" value="Acyl/Acetyltrans_Enzymes"/>
</dbReference>
<sequence>MVKGEYEIFTCTKEEVKIVTDMAVAEGWTESYDAIDAIYNLDPEGYFVGKIDGKIVSSISAVRYPGNYGFIGFYIVLEEYRGKGYGIKIFKHAMEHLKGCLVCLDAVAQEVETYKRGGFVSSEGTDRYVGTSKILPVDSHIHAYDENSHFEEVAAYDEGCLPSQRKDFLREWLKIPHAKSVVYLDDNNRLQGYGSIHRTCHGWEIAPCYSENKEIAKCIMTP</sequence>
<dbReference type="RefSeq" id="XP_068350697.1">
    <property type="nucleotide sequence ID" value="XM_068510692.1"/>
</dbReference>
<dbReference type="Gene3D" id="3.40.630.30">
    <property type="match status" value="1"/>
</dbReference>
<dbReference type="InterPro" id="IPR000182">
    <property type="entry name" value="GNAT_dom"/>
</dbReference>
<dbReference type="AlphaFoldDB" id="A0A1J4JEM3"/>
<accession>A0A1J4JEM3</accession>
<dbReference type="CDD" id="cd04301">
    <property type="entry name" value="NAT_SF"/>
    <property type="match status" value="1"/>
</dbReference>
<protein>
    <submittedName>
        <fullName evidence="2">GCN5-related N-acetyltransferase</fullName>
    </submittedName>
</protein>
<dbReference type="EMBL" id="MLAK01001108">
    <property type="protein sequence ID" value="OHS97560.1"/>
    <property type="molecule type" value="Genomic_DNA"/>
</dbReference>
<gene>
    <name evidence="2" type="ORF">TRFO_36214</name>
</gene>
<dbReference type="Gene3D" id="3.40.630.90">
    <property type="match status" value="1"/>
</dbReference>
<reference evidence="2" key="1">
    <citation type="submission" date="2016-10" db="EMBL/GenBank/DDBJ databases">
        <authorList>
            <person name="Benchimol M."/>
            <person name="Almeida L.G."/>
            <person name="Vasconcelos A.T."/>
            <person name="Perreira-Neves A."/>
            <person name="Rosa I.A."/>
            <person name="Tasca T."/>
            <person name="Bogo M.R."/>
            <person name="de Souza W."/>
        </authorList>
    </citation>
    <scope>NUCLEOTIDE SEQUENCE [LARGE SCALE GENOMIC DNA]</scope>
    <source>
        <strain evidence="2">K</strain>
    </source>
</reference>
<dbReference type="InterPro" id="IPR041496">
    <property type="entry name" value="YitH/HolE_GNAT"/>
</dbReference>
<dbReference type="InterPro" id="IPR016181">
    <property type="entry name" value="Acyl_CoA_acyltransferase"/>
</dbReference>
<dbReference type="PROSITE" id="PS51186">
    <property type="entry name" value="GNAT"/>
    <property type="match status" value="1"/>
</dbReference>
<evidence type="ECO:0000313" key="3">
    <source>
        <dbReference type="Proteomes" id="UP000179807"/>
    </source>
</evidence>
<dbReference type="OrthoDB" id="5771378at2759"/>
<proteinExistence type="predicted"/>
<feature type="domain" description="N-acetyltransferase" evidence="1">
    <location>
        <begin position="6"/>
        <end position="138"/>
    </location>
</feature>
<comment type="caution">
    <text evidence="2">The sequence shown here is derived from an EMBL/GenBank/DDBJ whole genome shotgun (WGS) entry which is preliminary data.</text>
</comment>
<dbReference type="Pfam" id="PF18014">
    <property type="entry name" value="Acetyltransf_18"/>
    <property type="match status" value="1"/>
</dbReference>
<keyword evidence="3" id="KW-1185">Reference proteome</keyword>
<name>A0A1J4JEM3_9EUKA</name>
<dbReference type="GO" id="GO:0016747">
    <property type="term" value="F:acyltransferase activity, transferring groups other than amino-acyl groups"/>
    <property type="evidence" value="ECO:0007669"/>
    <property type="project" value="InterPro"/>
</dbReference>